<dbReference type="CDD" id="cd06257">
    <property type="entry name" value="DnaJ"/>
    <property type="match status" value="1"/>
</dbReference>
<dbReference type="PROSITE" id="PS50076">
    <property type="entry name" value="DNAJ_2"/>
    <property type="match status" value="1"/>
</dbReference>
<sequence>MVSSDYYKILNVHPTATQGQIRQAYRRLVKLFHPDTNTEVANHERIISINEAYEVLSDPQQRKSYDQQLNQNYQRYRNISQDYYKHNKRRQNIDEHLQRWINHVYRPVDTIIIQILKPLKNEIDDLAADPFDDQLLESFQDYLETSRGLLKKAHNLFSSQPNPSNFAGVAAHLYYCLNQVSDGIEDLELFTLNYDDYYLHTGQELFRIADKLRQEAQAAIKGIF</sequence>
<feature type="domain" description="J" evidence="2">
    <location>
        <begin position="5"/>
        <end position="69"/>
    </location>
</feature>
<dbReference type="PRINTS" id="PR00625">
    <property type="entry name" value="JDOMAIN"/>
</dbReference>
<gene>
    <name evidence="3" type="ordered locus">Tery_1240</name>
</gene>
<dbReference type="PANTHER" id="PTHR44145">
    <property type="entry name" value="DNAJ HOMOLOG SUBFAMILY A MEMBER 3, MITOCHONDRIAL"/>
    <property type="match status" value="1"/>
</dbReference>
<dbReference type="InterPro" id="IPR036869">
    <property type="entry name" value="J_dom_sf"/>
</dbReference>
<dbReference type="HOGENOM" id="CLU_1189056_0_0_3"/>
<dbReference type="STRING" id="203124.Tery_1240"/>
<proteinExistence type="predicted"/>
<dbReference type="PANTHER" id="PTHR44145:SF3">
    <property type="entry name" value="DNAJ HOMOLOG SUBFAMILY A MEMBER 3, MITOCHONDRIAL"/>
    <property type="match status" value="1"/>
</dbReference>
<dbReference type="InterPro" id="IPR051938">
    <property type="entry name" value="Apopto_cytoskel_mod"/>
</dbReference>
<evidence type="ECO:0000313" key="3">
    <source>
        <dbReference type="EMBL" id="ABG50590.1"/>
    </source>
</evidence>
<dbReference type="Gene3D" id="1.10.287.110">
    <property type="entry name" value="DnaJ domain"/>
    <property type="match status" value="1"/>
</dbReference>
<dbReference type="RefSeq" id="WP_011610970.1">
    <property type="nucleotide sequence ID" value="NC_008312.1"/>
</dbReference>
<accession>Q116I4</accession>
<dbReference type="AlphaFoldDB" id="Q116I4"/>
<dbReference type="InterPro" id="IPR001623">
    <property type="entry name" value="DnaJ_domain"/>
</dbReference>
<dbReference type="KEGG" id="ter:Tery_1240"/>
<keyword evidence="3" id="KW-0346">Stress response</keyword>
<dbReference type="EMBL" id="CP000393">
    <property type="protein sequence ID" value="ABG50590.1"/>
    <property type="molecule type" value="Genomic_DNA"/>
</dbReference>
<evidence type="ECO:0000256" key="1">
    <source>
        <dbReference type="ARBA" id="ARBA00023186"/>
    </source>
</evidence>
<dbReference type="Pfam" id="PF00226">
    <property type="entry name" value="DnaJ"/>
    <property type="match status" value="1"/>
</dbReference>
<organism evidence="3">
    <name type="scientific">Trichodesmium erythraeum (strain IMS101)</name>
    <dbReference type="NCBI Taxonomy" id="203124"/>
    <lineage>
        <taxon>Bacteria</taxon>
        <taxon>Bacillati</taxon>
        <taxon>Cyanobacteriota</taxon>
        <taxon>Cyanophyceae</taxon>
        <taxon>Oscillatoriophycideae</taxon>
        <taxon>Oscillatoriales</taxon>
        <taxon>Microcoleaceae</taxon>
        <taxon>Trichodesmium</taxon>
    </lineage>
</organism>
<keyword evidence="1" id="KW-0143">Chaperone</keyword>
<dbReference type="OrthoDB" id="9779889at2"/>
<protein>
    <submittedName>
        <fullName evidence="3">Heat shock protein DnaJ-like</fullName>
    </submittedName>
</protein>
<dbReference type="SMART" id="SM00271">
    <property type="entry name" value="DnaJ"/>
    <property type="match status" value="1"/>
</dbReference>
<name>Q116I4_TRIEI</name>
<evidence type="ECO:0000259" key="2">
    <source>
        <dbReference type="PROSITE" id="PS50076"/>
    </source>
</evidence>
<reference evidence="3" key="1">
    <citation type="submission" date="2006-06" db="EMBL/GenBank/DDBJ databases">
        <title>Complete sequence of Trichodesmium erythraeum IMS101.</title>
        <authorList>
            <consortium name="US DOE Joint Genome Institute"/>
            <person name="Copeland A."/>
            <person name="Lucas S."/>
            <person name="Lapidus A."/>
            <person name="Barry K."/>
            <person name="Detter J.C."/>
            <person name="Glavina del Rio T."/>
            <person name="Hammon N."/>
            <person name="Israni S."/>
            <person name="Dalin E."/>
            <person name="Tice H."/>
            <person name="Pitluck S."/>
            <person name="Kiss H."/>
            <person name="Munk A.C."/>
            <person name="Brettin T."/>
            <person name="Bruce D."/>
            <person name="Han C."/>
            <person name="Tapia R."/>
            <person name="Gilna P."/>
            <person name="Schmutz J."/>
            <person name="Larimer F."/>
            <person name="Land M."/>
            <person name="Hauser L."/>
            <person name="Kyrpides N."/>
            <person name="Kim E."/>
            <person name="Richardson P."/>
        </authorList>
    </citation>
    <scope>NUCLEOTIDE SEQUENCE [LARGE SCALE GENOMIC DNA]</scope>
    <source>
        <strain evidence="3">IMS101</strain>
    </source>
</reference>
<dbReference type="SUPFAM" id="SSF46565">
    <property type="entry name" value="Chaperone J-domain"/>
    <property type="match status" value="1"/>
</dbReference>
<dbReference type="eggNOG" id="COG0484">
    <property type="taxonomic scope" value="Bacteria"/>
</dbReference>